<dbReference type="Pfam" id="PF00041">
    <property type="entry name" value="fn3"/>
    <property type="match status" value="1"/>
</dbReference>
<dbReference type="InterPro" id="IPR013098">
    <property type="entry name" value="Ig_I-set"/>
</dbReference>
<feature type="domain" description="Ig-like" evidence="2">
    <location>
        <begin position="260"/>
        <end position="340"/>
    </location>
</feature>
<dbReference type="InterPro" id="IPR013783">
    <property type="entry name" value="Ig-like_fold"/>
</dbReference>
<feature type="domain" description="Ig-like" evidence="2">
    <location>
        <begin position="349"/>
        <end position="408"/>
    </location>
</feature>
<gene>
    <name evidence="4" type="primary">ORF142556</name>
</gene>
<feature type="domain" description="Fibronectin type-III" evidence="3">
    <location>
        <begin position="1"/>
        <end position="62"/>
    </location>
</feature>
<dbReference type="InterPro" id="IPR036179">
    <property type="entry name" value="Ig-like_dom_sf"/>
</dbReference>
<dbReference type="SUPFAM" id="SSF48726">
    <property type="entry name" value="Immunoglobulin"/>
    <property type="match status" value="2"/>
</dbReference>
<accession>A0A0B7AU97</accession>
<feature type="non-terminal residue" evidence="4">
    <location>
        <position position="408"/>
    </location>
</feature>
<organism evidence="4">
    <name type="scientific">Arion vulgaris</name>
    <dbReference type="NCBI Taxonomy" id="1028688"/>
    <lineage>
        <taxon>Eukaryota</taxon>
        <taxon>Metazoa</taxon>
        <taxon>Spiralia</taxon>
        <taxon>Lophotrochozoa</taxon>
        <taxon>Mollusca</taxon>
        <taxon>Gastropoda</taxon>
        <taxon>Heterobranchia</taxon>
        <taxon>Euthyneura</taxon>
        <taxon>Panpulmonata</taxon>
        <taxon>Eupulmonata</taxon>
        <taxon>Stylommatophora</taxon>
        <taxon>Helicina</taxon>
        <taxon>Arionoidea</taxon>
        <taxon>Arionidae</taxon>
        <taxon>Arion</taxon>
    </lineage>
</organism>
<dbReference type="EMBL" id="HACG01037543">
    <property type="protein sequence ID" value="CEK84408.1"/>
    <property type="molecule type" value="Transcribed_RNA"/>
</dbReference>
<evidence type="ECO:0000313" key="4">
    <source>
        <dbReference type="EMBL" id="CEK84408.1"/>
    </source>
</evidence>
<feature type="domain" description="Fibronectin type-III" evidence="3">
    <location>
        <begin position="154"/>
        <end position="250"/>
    </location>
</feature>
<dbReference type="PROSITE" id="PS50835">
    <property type="entry name" value="IG_LIKE"/>
    <property type="match status" value="2"/>
</dbReference>
<dbReference type="SMART" id="SM00060">
    <property type="entry name" value="FN3"/>
    <property type="match status" value="2"/>
</dbReference>
<dbReference type="InterPro" id="IPR007110">
    <property type="entry name" value="Ig-like_dom"/>
</dbReference>
<dbReference type="CDD" id="cd00063">
    <property type="entry name" value="FN3"/>
    <property type="match status" value="2"/>
</dbReference>
<dbReference type="Pfam" id="PF07679">
    <property type="entry name" value="I-set"/>
    <property type="match status" value="1"/>
</dbReference>
<keyword evidence="1" id="KW-0393">Immunoglobulin domain</keyword>
<evidence type="ECO:0000256" key="1">
    <source>
        <dbReference type="ARBA" id="ARBA00023319"/>
    </source>
</evidence>
<dbReference type="InterPro" id="IPR036116">
    <property type="entry name" value="FN3_sf"/>
</dbReference>
<dbReference type="InterPro" id="IPR003961">
    <property type="entry name" value="FN3_dom"/>
</dbReference>
<feature type="non-terminal residue" evidence="4">
    <location>
        <position position="1"/>
    </location>
</feature>
<protein>
    <submittedName>
        <fullName evidence="4">Uncharacterized protein</fullName>
    </submittedName>
</protein>
<dbReference type="SUPFAM" id="SSF49265">
    <property type="entry name" value="Fibronectin type III"/>
    <property type="match status" value="1"/>
</dbReference>
<dbReference type="PANTHER" id="PTHR14340">
    <property type="entry name" value="MICROFIBRIL-ASSOCIATED GLYCOPROTEIN 3"/>
    <property type="match status" value="1"/>
</dbReference>
<name>A0A0B7AU97_9EUPU</name>
<dbReference type="AlphaFoldDB" id="A0A0B7AU97"/>
<sequence>APKEETFTPQPEQGSRWRAILKGLKTSTKYKIQVAPIYTGSQKKVGPKSEEVTFSHDGFKPELSIRAIAINPNTAIVSLDTVGGDKIEKLRIFYSDDSAIKWKRVDGYNSKEKYAVVTGLDSRSRYFFMAKAAVNKKARSVVTHLFTPPVALSSPINVSVAAKSESSVLVSWNYGLRIPAKGFIILVEKLSPGGSFSPVKHQVVFNESEALVKELESGEQYQVKVESFNTENVGSCSDPILFKLDVTDETTTPVPDSRHPQFVRDLPKQLNIKHGNVFQLICSTTGTPTPSVQWYMDGFAISEPADGENKLYIAQFTKNSTLGCRATNDHGHIFQQTQVNVGPEPWREPARLRYELPSTISVNHGEVVREVCIGAGIPSPTVTWYKNGVKVDSQSDFPEIQRFDDRNV</sequence>
<dbReference type="PANTHER" id="PTHR14340:SF9">
    <property type="entry name" value="FIBRONECTIN TYPE-III DOMAIN-CONTAINING PROTEIN"/>
    <property type="match status" value="1"/>
</dbReference>
<evidence type="ECO:0000259" key="3">
    <source>
        <dbReference type="PROSITE" id="PS50853"/>
    </source>
</evidence>
<reference evidence="4" key="1">
    <citation type="submission" date="2014-12" db="EMBL/GenBank/DDBJ databases">
        <title>Insight into the proteome of Arion vulgaris.</title>
        <authorList>
            <person name="Aradska J."/>
            <person name="Bulat T."/>
            <person name="Smidak R."/>
            <person name="Sarate P."/>
            <person name="Gangsoo J."/>
            <person name="Sialana F."/>
            <person name="Bilban M."/>
            <person name="Lubec G."/>
        </authorList>
    </citation>
    <scope>NUCLEOTIDE SEQUENCE</scope>
    <source>
        <tissue evidence="4">Skin</tissue>
    </source>
</reference>
<evidence type="ECO:0000259" key="2">
    <source>
        <dbReference type="PROSITE" id="PS50835"/>
    </source>
</evidence>
<dbReference type="PROSITE" id="PS50853">
    <property type="entry name" value="FN3"/>
    <property type="match status" value="2"/>
</dbReference>
<proteinExistence type="predicted"/>
<dbReference type="Gene3D" id="2.60.40.10">
    <property type="entry name" value="Immunoglobulins"/>
    <property type="match status" value="4"/>
</dbReference>